<keyword evidence="8" id="KW-0175">Coiled coil</keyword>
<dbReference type="GO" id="GO:0009252">
    <property type="term" value="P:peptidoglycan biosynthetic process"/>
    <property type="evidence" value="ECO:0007669"/>
    <property type="project" value="UniProtKB-KW"/>
</dbReference>
<keyword evidence="9" id="KW-1133">Transmembrane helix</keyword>
<organism evidence="11 12">
    <name type="scientific">Spirosoma profusum</name>
    <dbReference type="NCBI Taxonomy" id="2771354"/>
    <lineage>
        <taxon>Bacteria</taxon>
        <taxon>Pseudomonadati</taxon>
        <taxon>Bacteroidota</taxon>
        <taxon>Cytophagia</taxon>
        <taxon>Cytophagales</taxon>
        <taxon>Cytophagaceae</taxon>
        <taxon>Spirosoma</taxon>
    </lineage>
</organism>
<protein>
    <submittedName>
        <fullName evidence="11">L,D-transpeptidase family protein</fullName>
    </submittedName>
</protein>
<dbReference type="GO" id="GO:0008360">
    <property type="term" value="P:regulation of cell shape"/>
    <property type="evidence" value="ECO:0007669"/>
    <property type="project" value="UniProtKB-UniRule"/>
</dbReference>
<evidence type="ECO:0000256" key="8">
    <source>
        <dbReference type="SAM" id="Coils"/>
    </source>
</evidence>
<evidence type="ECO:0000259" key="10">
    <source>
        <dbReference type="PROSITE" id="PS52029"/>
    </source>
</evidence>
<dbReference type="RefSeq" id="WP_190887790.1">
    <property type="nucleotide sequence ID" value="NZ_JACWZY010000011.1"/>
</dbReference>
<dbReference type="Gene3D" id="2.40.440.10">
    <property type="entry name" value="L,D-transpeptidase catalytic domain-like"/>
    <property type="match status" value="1"/>
</dbReference>
<evidence type="ECO:0000256" key="3">
    <source>
        <dbReference type="ARBA" id="ARBA00022679"/>
    </source>
</evidence>
<keyword evidence="3" id="KW-0808">Transferase</keyword>
<dbReference type="PANTHER" id="PTHR41533">
    <property type="entry name" value="L,D-TRANSPEPTIDASE HI_1667-RELATED"/>
    <property type="match status" value="1"/>
</dbReference>
<dbReference type="SUPFAM" id="SSF141523">
    <property type="entry name" value="L,D-transpeptidase catalytic domain-like"/>
    <property type="match status" value="1"/>
</dbReference>
<dbReference type="PANTHER" id="PTHR41533:SF2">
    <property type="entry name" value="BLR7131 PROTEIN"/>
    <property type="match status" value="1"/>
</dbReference>
<dbReference type="CDD" id="cd16913">
    <property type="entry name" value="YkuD_like"/>
    <property type="match status" value="1"/>
</dbReference>
<keyword evidence="4 7" id="KW-0133">Cell shape</keyword>
<keyword evidence="9" id="KW-0812">Transmembrane</keyword>
<reference evidence="11" key="1">
    <citation type="submission" date="2020-09" db="EMBL/GenBank/DDBJ databases">
        <authorList>
            <person name="Kim M.K."/>
        </authorList>
    </citation>
    <scope>NUCLEOTIDE SEQUENCE</scope>
    <source>
        <strain evidence="11">BT702</strain>
    </source>
</reference>
<evidence type="ECO:0000256" key="7">
    <source>
        <dbReference type="PROSITE-ProRule" id="PRU01373"/>
    </source>
</evidence>
<feature type="coiled-coil region" evidence="8">
    <location>
        <begin position="32"/>
        <end position="59"/>
    </location>
</feature>
<evidence type="ECO:0000256" key="9">
    <source>
        <dbReference type="SAM" id="Phobius"/>
    </source>
</evidence>
<keyword evidence="5 7" id="KW-0573">Peptidoglycan synthesis</keyword>
<proteinExistence type="inferred from homology"/>
<dbReference type="EMBL" id="JACWZY010000011">
    <property type="protein sequence ID" value="MBD2701938.1"/>
    <property type="molecule type" value="Genomic_DNA"/>
</dbReference>
<keyword evidence="9" id="KW-0472">Membrane</keyword>
<dbReference type="GO" id="GO:0016740">
    <property type="term" value="F:transferase activity"/>
    <property type="evidence" value="ECO:0007669"/>
    <property type="project" value="UniProtKB-KW"/>
</dbReference>
<evidence type="ECO:0000313" key="12">
    <source>
        <dbReference type="Proteomes" id="UP000598820"/>
    </source>
</evidence>
<comment type="similarity">
    <text evidence="2">Belongs to the YkuD family.</text>
</comment>
<evidence type="ECO:0000313" key="11">
    <source>
        <dbReference type="EMBL" id="MBD2701938.1"/>
    </source>
</evidence>
<dbReference type="AlphaFoldDB" id="A0A927AR83"/>
<evidence type="ECO:0000256" key="6">
    <source>
        <dbReference type="ARBA" id="ARBA00023316"/>
    </source>
</evidence>
<name>A0A927AR83_9BACT</name>
<gene>
    <name evidence="11" type="ORF">IC229_14915</name>
</gene>
<feature type="active site" description="Nucleophile" evidence="7">
    <location>
        <position position="344"/>
    </location>
</feature>
<dbReference type="PROSITE" id="PS52029">
    <property type="entry name" value="LD_TPASE"/>
    <property type="match status" value="1"/>
</dbReference>
<keyword evidence="6 7" id="KW-0961">Cell wall biogenesis/degradation</keyword>
<dbReference type="GO" id="GO:0071555">
    <property type="term" value="P:cell wall organization"/>
    <property type="evidence" value="ECO:0007669"/>
    <property type="project" value="UniProtKB-UniRule"/>
</dbReference>
<dbReference type="Proteomes" id="UP000598820">
    <property type="component" value="Unassembled WGS sequence"/>
</dbReference>
<evidence type="ECO:0000256" key="4">
    <source>
        <dbReference type="ARBA" id="ARBA00022960"/>
    </source>
</evidence>
<comment type="pathway">
    <text evidence="1 7">Cell wall biogenesis; peptidoglycan biosynthesis.</text>
</comment>
<dbReference type="GO" id="GO:0004180">
    <property type="term" value="F:carboxypeptidase activity"/>
    <property type="evidence" value="ECO:0007669"/>
    <property type="project" value="UniProtKB-ARBA"/>
</dbReference>
<feature type="active site" description="Proton donor/acceptor" evidence="7">
    <location>
        <position position="324"/>
    </location>
</feature>
<dbReference type="InterPro" id="IPR005490">
    <property type="entry name" value="LD_TPept_cat_dom"/>
</dbReference>
<comment type="caution">
    <text evidence="11">The sequence shown here is derived from an EMBL/GenBank/DDBJ whole genome shotgun (WGS) entry which is preliminary data.</text>
</comment>
<dbReference type="InterPro" id="IPR038063">
    <property type="entry name" value="Transpep_catalytic_dom"/>
</dbReference>
<accession>A0A927AR83</accession>
<feature type="domain" description="L,D-TPase catalytic" evidence="10">
    <location>
        <begin position="191"/>
        <end position="365"/>
    </location>
</feature>
<evidence type="ECO:0000256" key="5">
    <source>
        <dbReference type="ARBA" id="ARBA00022984"/>
    </source>
</evidence>
<sequence>MDNIDKRKIVIGAAIVVGLFVLIFLGKWLIRKREATKEAARLEQVRKEKQKQAEAEARQTRLLFHQVCQYADSVGIDTSRYVNASKRGALETEETMRQLLLEARYGKKPSRLEFSGLQEAVDSAWADKVKTLRSTQPLISLTTFRPYTQLVGHYNRLRKKGRNNPTVADSLRLIRQTLNFYRYVNRFDPDRFVMVNIPAGELNVFDRNGKRLLPMQVITGKPDRKTPCMTTYIRAIVAYPYWNVPQNIALEEILPHIKRDLAYLNNQNFQVLNDKGVEVDPEKVDWDEVSETNFPYRIRQASGCENSLGLLKFELVNPLAIYLHDTNSRDLFTLTKDRWRSHGCVRVQKPVELANLVLGAETFDDEFMNKCLIDQKPRSLPIAKPFPVFITYNVADVDAAGKLKFFKDVYGEAK</sequence>
<keyword evidence="12" id="KW-1185">Reference proteome</keyword>
<evidence type="ECO:0000256" key="1">
    <source>
        <dbReference type="ARBA" id="ARBA00004752"/>
    </source>
</evidence>
<dbReference type="InterPro" id="IPR052905">
    <property type="entry name" value="LD-transpeptidase_YkuD-like"/>
</dbReference>
<evidence type="ECO:0000256" key="2">
    <source>
        <dbReference type="ARBA" id="ARBA00005992"/>
    </source>
</evidence>
<dbReference type="Pfam" id="PF03734">
    <property type="entry name" value="YkuD"/>
    <property type="match status" value="1"/>
</dbReference>
<feature type="transmembrane region" description="Helical" evidence="9">
    <location>
        <begin position="9"/>
        <end position="30"/>
    </location>
</feature>